<feature type="compositionally biased region" description="Polar residues" evidence="1">
    <location>
        <begin position="163"/>
        <end position="181"/>
    </location>
</feature>
<evidence type="ECO:0000313" key="2">
    <source>
        <dbReference type="EMBL" id="ORY58054.1"/>
    </source>
</evidence>
<evidence type="ECO:0000313" key="3">
    <source>
        <dbReference type="Proteomes" id="UP000193689"/>
    </source>
</evidence>
<keyword evidence="3" id="KW-1185">Reference proteome</keyword>
<organism evidence="2 3">
    <name type="scientific">Pseudomassariella vexata</name>
    <dbReference type="NCBI Taxonomy" id="1141098"/>
    <lineage>
        <taxon>Eukaryota</taxon>
        <taxon>Fungi</taxon>
        <taxon>Dikarya</taxon>
        <taxon>Ascomycota</taxon>
        <taxon>Pezizomycotina</taxon>
        <taxon>Sordariomycetes</taxon>
        <taxon>Xylariomycetidae</taxon>
        <taxon>Amphisphaeriales</taxon>
        <taxon>Pseudomassariaceae</taxon>
        <taxon>Pseudomassariella</taxon>
    </lineage>
</organism>
<dbReference type="EMBL" id="MCFJ01000017">
    <property type="protein sequence ID" value="ORY58054.1"/>
    <property type="molecule type" value="Genomic_DNA"/>
</dbReference>
<proteinExistence type="predicted"/>
<sequence length="273" mass="31480">MRRICSDIGAYIHGNHCHFTLPHSTNEMPYLPTWRLSASCKLKWLLRPNPTLITTRFRSEGFRKKPWQPMKKPTSDEMQRVYLAYRDYIPKKGPLIFKRDVIKELQRWAEVMKSVQDINETREDRVAIIVRRLLKQGVFQSEEKARAMFPQAFKTFSELGGSEESNATSTSKPGQDVSRNSQKPEKGRPGCNYTYSESPSPPNTKPLSESGPASTSRDPDQVSRVPFRRHLRTTVHASPRWMLAKNYSSRDPGNAERKLVWPLRPPGKTSHRT</sequence>
<dbReference type="InParanoid" id="A0A1Y2DG50"/>
<feature type="compositionally biased region" description="Polar residues" evidence="1">
    <location>
        <begin position="205"/>
        <end position="216"/>
    </location>
</feature>
<dbReference type="GeneID" id="63777395"/>
<feature type="region of interest" description="Disordered" evidence="1">
    <location>
        <begin position="159"/>
        <end position="273"/>
    </location>
</feature>
<dbReference type="Proteomes" id="UP000193689">
    <property type="component" value="Unassembled WGS sequence"/>
</dbReference>
<accession>A0A1Y2DG50</accession>
<comment type="caution">
    <text evidence="2">The sequence shown here is derived from an EMBL/GenBank/DDBJ whole genome shotgun (WGS) entry which is preliminary data.</text>
</comment>
<protein>
    <submittedName>
        <fullName evidence="2">Uncharacterized protein</fullName>
    </submittedName>
</protein>
<dbReference type="RefSeq" id="XP_040711089.1">
    <property type="nucleotide sequence ID" value="XM_040861183.1"/>
</dbReference>
<reference evidence="2 3" key="1">
    <citation type="submission" date="2016-07" db="EMBL/GenBank/DDBJ databases">
        <title>Pervasive Adenine N6-methylation of Active Genes in Fungi.</title>
        <authorList>
            <consortium name="DOE Joint Genome Institute"/>
            <person name="Mondo S.J."/>
            <person name="Dannebaum R.O."/>
            <person name="Kuo R.C."/>
            <person name="Labutti K."/>
            <person name="Haridas S."/>
            <person name="Kuo A."/>
            <person name="Salamov A."/>
            <person name="Ahrendt S.R."/>
            <person name="Lipzen A."/>
            <person name="Sullivan W."/>
            <person name="Andreopoulos W.B."/>
            <person name="Clum A."/>
            <person name="Lindquist E."/>
            <person name="Daum C."/>
            <person name="Ramamoorthy G.K."/>
            <person name="Gryganskyi A."/>
            <person name="Culley D."/>
            <person name="Magnuson J.K."/>
            <person name="James T.Y."/>
            <person name="O'Malley M.A."/>
            <person name="Stajich J.E."/>
            <person name="Spatafora J.W."/>
            <person name="Visel A."/>
            <person name="Grigoriev I.V."/>
        </authorList>
    </citation>
    <scope>NUCLEOTIDE SEQUENCE [LARGE SCALE GENOMIC DNA]</scope>
    <source>
        <strain evidence="2 3">CBS 129021</strain>
    </source>
</reference>
<dbReference type="AlphaFoldDB" id="A0A1Y2DG50"/>
<evidence type="ECO:0000256" key="1">
    <source>
        <dbReference type="SAM" id="MobiDB-lite"/>
    </source>
</evidence>
<gene>
    <name evidence="2" type="ORF">BCR38DRAFT_447867</name>
</gene>
<name>A0A1Y2DG50_9PEZI</name>